<comment type="caution">
    <text evidence="1">The sequence shown here is derived from an EMBL/GenBank/DDBJ whole genome shotgun (WGS) entry which is preliminary data.</text>
</comment>
<name>A0A9W7FX83_9STRA</name>
<accession>A0A9W7FX83</accession>
<reference evidence="2" key="1">
    <citation type="journal article" date="2023" name="Commun. Biol.">
        <title>Genome analysis of Parmales, the sister group of diatoms, reveals the evolutionary specialization of diatoms from phago-mixotrophs to photoautotrophs.</title>
        <authorList>
            <person name="Ban H."/>
            <person name="Sato S."/>
            <person name="Yoshikawa S."/>
            <person name="Yamada K."/>
            <person name="Nakamura Y."/>
            <person name="Ichinomiya M."/>
            <person name="Sato N."/>
            <person name="Blanc-Mathieu R."/>
            <person name="Endo H."/>
            <person name="Kuwata A."/>
            <person name="Ogata H."/>
        </authorList>
    </citation>
    <scope>NUCLEOTIDE SEQUENCE [LARGE SCALE GENOMIC DNA]</scope>
</reference>
<organism evidence="1 2">
    <name type="scientific">Triparma columacea</name>
    <dbReference type="NCBI Taxonomy" id="722753"/>
    <lineage>
        <taxon>Eukaryota</taxon>
        <taxon>Sar</taxon>
        <taxon>Stramenopiles</taxon>
        <taxon>Ochrophyta</taxon>
        <taxon>Bolidophyceae</taxon>
        <taxon>Parmales</taxon>
        <taxon>Triparmaceae</taxon>
        <taxon>Triparma</taxon>
    </lineage>
</organism>
<protein>
    <submittedName>
        <fullName evidence="1">Uncharacterized protein</fullName>
    </submittedName>
</protein>
<dbReference type="EMBL" id="BRYA01000530">
    <property type="protein sequence ID" value="GMI21440.1"/>
    <property type="molecule type" value="Genomic_DNA"/>
</dbReference>
<evidence type="ECO:0000313" key="1">
    <source>
        <dbReference type="EMBL" id="GMI21440.1"/>
    </source>
</evidence>
<dbReference type="AlphaFoldDB" id="A0A9W7FX83"/>
<keyword evidence="2" id="KW-1185">Reference proteome</keyword>
<dbReference type="Proteomes" id="UP001165065">
    <property type="component" value="Unassembled WGS sequence"/>
</dbReference>
<dbReference type="Gene3D" id="3.50.50.60">
    <property type="entry name" value="FAD/NAD(P)-binding domain"/>
    <property type="match status" value="1"/>
</dbReference>
<proteinExistence type="predicted"/>
<gene>
    <name evidence="1" type="ORF">TrCOL_g3115</name>
</gene>
<dbReference type="InterPro" id="IPR036188">
    <property type="entry name" value="FAD/NAD-bd_sf"/>
</dbReference>
<feature type="non-terminal residue" evidence="1">
    <location>
        <position position="1"/>
    </location>
</feature>
<sequence>MVEGSKEAVEWLLDRASIPPPILVGQMGGHTSSRTHRPLSGLAGAAFISGLEKAVMKYREDGQLKVMTGTRVVETEK</sequence>
<evidence type="ECO:0000313" key="2">
    <source>
        <dbReference type="Proteomes" id="UP001165065"/>
    </source>
</evidence>
<dbReference type="OrthoDB" id="17199at2759"/>